<dbReference type="EC" id="3.2.1.52" evidence="3"/>
<dbReference type="GO" id="GO:0008360">
    <property type="term" value="P:regulation of cell shape"/>
    <property type="evidence" value="ECO:0007669"/>
    <property type="project" value="UniProtKB-KW"/>
</dbReference>
<keyword evidence="10" id="KW-0131">Cell cycle</keyword>
<evidence type="ECO:0000256" key="11">
    <source>
        <dbReference type="ARBA" id="ARBA00023316"/>
    </source>
</evidence>
<dbReference type="GO" id="GO:0005975">
    <property type="term" value="P:carbohydrate metabolic process"/>
    <property type="evidence" value="ECO:0007669"/>
    <property type="project" value="InterPro"/>
</dbReference>
<feature type="domain" description="Glycoside hydrolase family 3 N-terminal" evidence="12">
    <location>
        <begin position="15"/>
        <end position="289"/>
    </location>
</feature>
<dbReference type="GO" id="GO:0071555">
    <property type="term" value="P:cell wall organization"/>
    <property type="evidence" value="ECO:0007669"/>
    <property type="project" value="UniProtKB-KW"/>
</dbReference>
<evidence type="ECO:0000256" key="8">
    <source>
        <dbReference type="ARBA" id="ARBA00022984"/>
    </source>
</evidence>
<evidence type="ECO:0000256" key="4">
    <source>
        <dbReference type="ARBA" id="ARBA00022490"/>
    </source>
</evidence>
<evidence type="ECO:0000256" key="7">
    <source>
        <dbReference type="ARBA" id="ARBA00022960"/>
    </source>
</evidence>
<dbReference type="GO" id="GO:0009252">
    <property type="term" value="P:peptidoglycan biosynthetic process"/>
    <property type="evidence" value="ECO:0007669"/>
    <property type="project" value="UniProtKB-KW"/>
</dbReference>
<evidence type="ECO:0000256" key="6">
    <source>
        <dbReference type="ARBA" id="ARBA00022801"/>
    </source>
</evidence>
<dbReference type="HAMAP" id="MF_00364">
    <property type="entry name" value="NagZ"/>
    <property type="match status" value="1"/>
</dbReference>
<dbReference type="InterPro" id="IPR022956">
    <property type="entry name" value="Beta_hexosaminidase_bac"/>
</dbReference>
<evidence type="ECO:0000313" key="13">
    <source>
        <dbReference type="EMBL" id="SFV80979.1"/>
    </source>
</evidence>
<dbReference type="GO" id="GO:0009254">
    <property type="term" value="P:peptidoglycan turnover"/>
    <property type="evidence" value="ECO:0007669"/>
    <property type="project" value="TreeGrafter"/>
</dbReference>
<keyword evidence="11" id="KW-0961">Cell wall biogenesis/degradation</keyword>
<dbReference type="GO" id="GO:0051301">
    <property type="term" value="P:cell division"/>
    <property type="evidence" value="ECO:0007669"/>
    <property type="project" value="UniProtKB-KW"/>
</dbReference>
<dbReference type="Pfam" id="PF00933">
    <property type="entry name" value="Glyco_hydro_3"/>
    <property type="match status" value="1"/>
</dbReference>
<dbReference type="NCBIfam" id="NF003740">
    <property type="entry name" value="PRK05337.1"/>
    <property type="match status" value="1"/>
</dbReference>
<dbReference type="SUPFAM" id="SSF51445">
    <property type="entry name" value="(Trans)glycosidases"/>
    <property type="match status" value="1"/>
</dbReference>
<keyword evidence="8" id="KW-0573">Peptidoglycan synthesis</keyword>
<keyword evidence="4" id="KW-0963">Cytoplasm</keyword>
<dbReference type="InterPro" id="IPR036962">
    <property type="entry name" value="Glyco_hydro_3_N_sf"/>
</dbReference>
<dbReference type="InterPro" id="IPR001764">
    <property type="entry name" value="Glyco_hydro_3_N"/>
</dbReference>
<comment type="similarity">
    <text evidence="2">Belongs to the glycosyl hydrolase 3 family.</text>
</comment>
<dbReference type="InterPro" id="IPR050226">
    <property type="entry name" value="NagZ_Beta-hexosaminidase"/>
</dbReference>
<keyword evidence="5" id="KW-0132">Cell division</keyword>
<evidence type="ECO:0000256" key="3">
    <source>
        <dbReference type="ARBA" id="ARBA00012663"/>
    </source>
</evidence>
<comment type="catalytic activity">
    <reaction evidence="1">
        <text>Hydrolysis of terminal non-reducing N-acetyl-D-hexosamine residues in N-acetyl-beta-D-hexosaminides.</text>
        <dbReference type="EC" id="3.2.1.52"/>
    </reaction>
</comment>
<evidence type="ECO:0000259" key="12">
    <source>
        <dbReference type="Pfam" id="PF00933"/>
    </source>
</evidence>
<keyword evidence="9 13" id="KW-0326">Glycosidase</keyword>
<dbReference type="PANTHER" id="PTHR30480:SF13">
    <property type="entry name" value="BETA-HEXOSAMINIDASE"/>
    <property type="match status" value="1"/>
</dbReference>
<dbReference type="EMBL" id="FPHU01000122">
    <property type="protein sequence ID" value="SFV80979.1"/>
    <property type="molecule type" value="Genomic_DNA"/>
</dbReference>
<keyword evidence="6 13" id="KW-0378">Hydrolase</keyword>
<evidence type="ECO:0000256" key="10">
    <source>
        <dbReference type="ARBA" id="ARBA00023306"/>
    </source>
</evidence>
<dbReference type="Gene3D" id="3.20.20.300">
    <property type="entry name" value="Glycoside hydrolase, family 3, N-terminal domain"/>
    <property type="match status" value="1"/>
</dbReference>
<proteinExistence type="inferred from homology"/>
<dbReference type="InterPro" id="IPR017853">
    <property type="entry name" value="GH"/>
</dbReference>
<dbReference type="AlphaFoldDB" id="A0A1W1DI52"/>
<dbReference type="GO" id="GO:0004563">
    <property type="term" value="F:beta-N-acetylhexosaminidase activity"/>
    <property type="evidence" value="ECO:0007669"/>
    <property type="project" value="UniProtKB-EC"/>
</dbReference>
<sequence>MTLGPIMMDVSGLILTQEEKNRLSKPSIGGVILFTRNFESIDQVKELIKSIRLIKQNMLISVDHEGGRVQRFREGFTHLPAMAKLGEVYDKDPELALEQAFSCGWVLAAELLAIGVDFSFAPVLDLDYGYSSVIGDRAFHSNPEAVVKLAGALIEGMHEAGMKCVGKHFPGHGHVALDSHLDLPVDERSMNEIRQDILSFKGLINQGLDAVMPAHVVYSQVDDKPAGFSSKWIKDILQSQLGFAGVVFSDDLSMQGAHFIKGIVERVQVSLDSGCDMALICNHPELVEQVIDLDWPKCEKLHLMKGIKPFNLDKIAHNNHRQNIQSLL</sequence>
<keyword evidence="7" id="KW-0133">Cell shape</keyword>
<organism evidence="13">
    <name type="scientific">hydrothermal vent metagenome</name>
    <dbReference type="NCBI Taxonomy" id="652676"/>
    <lineage>
        <taxon>unclassified sequences</taxon>
        <taxon>metagenomes</taxon>
        <taxon>ecological metagenomes</taxon>
    </lineage>
</organism>
<gene>
    <name evidence="13" type="ORF">MNB_SUP05-13-757</name>
</gene>
<reference evidence="13" key="1">
    <citation type="submission" date="2016-10" db="EMBL/GenBank/DDBJ databases">
        <authorList>
            <person name="de Groot N.N."/>
        </authorList>
    </citation>
    <scope>NUCLEOTIDE SEQUENCE</scope>
</reference>
<protein>
    <recommendedName>
        <fullName evidence="3">beta-N-acetylhexosaminidase</fullName>
        <ecNumber evidence="3">3.2.1.52</ecNumber>
    </recommendedName>
</protein>
<evidence type="ECO:0000256" key="2">
    <source>
        <dbReference type="ARBA" id="ARBA00005336"/>
    </source>
</evidence>
<accession>A0A1W1DI52</accession>
<name>A0A1W1DI52_9ZZZZ</name>
<evidence type="ECO:0000256" key="1">
    <source>
        <dbReference type="ARBA" id="ARBA00001231"/>
    </source>
</evidence>
<evidence type="ECO:0000256" key="9">
    <source>
        <dbReference type="ARBA" id="ARBA00023295"/>
    </source>
</evidence>
<evidence type="ECO:0000256" key="5">
    <source>
        <dbReference type="ARBA" id="ARBA00022618"/>
    </source>
</evidence>
<dbReference type="PANTHER" id="PTHR30480">
    <property type="entry name" value="BETA-HEXOSAMINIDASE-RELATED"/>
    <property type="match status" value="1"/>
</dbReference>